<sequence length="265" mass="28060">MTMRGIIVALTVAGFATPSLGADLPSAPISGSAVTSVPLAGWTFQATLYGWATGLNGDIGVKNLPPANVNVSAWDALTHLDGALMGSFLARNGDWTILTDVVWAQLSDKAAVGRNATQVDFSETQVIASALVGYRLPIGLPENVELSGTVGLRYQHLSADIGISPSLVPITLSGEGTQDWVDPTIGLSLQYKINDRWFLNALADVGGFGVGSKFTAQGFASVGYMWTPSISTALGYRAIYTDYENDGFVYNTTQHGVFTSIAYHF</sequence>
<keyword evidence="1" id="KW-0732">Signal</keyword>
<reference evidence="2 3" key="1">
    <citation type="submission" date="2020-08" db="EMBL/GenBank/DDBJ databases">
        <title>Genomic Encyclopedia of Type Strains, Phase IV (KMG-IV): sequencing the most valuable type-strain genomes for metagenomic binning, comparative biology and taxonomic classification.</title>
        <authorList>
            <person name="Goeker M."/>
        </authorList>
    </citation>
    <scope>NUCLEOTIDE SEQUENCE [LARGE SCALE GENOMIC DNA]</scope>
    <source>
        <strain evidence="2 3">DSM 25966</strain>
    </source>
</reference>
<dbReference type="EMBL" id="JACIDS010000007">
    <property type="protein sequence ID" value="MBB3933729.1"/>
    <property type="molecule type" value="Genomic_DNA"/>
</dbReference>
<name>A0A840ATZ7_9HYPH</name>
<protein>
    <recommendedName>
        <fullName evidence="4">Outer membrane protein beta-barrel domain-containing protein</fullName>
    </recommendedName>
</protein>
<evidence type="ECO:0000313" key="3">
    <source>
        <dbReference type="Proteomes" id="UP000553963"/>
    </source>
</evidence>
<keyword evidence="3" id="KW-1185">Reference proteome</keyword>
<dbReference type="Proteomes" id="UP000553963">
    <property type="component" value="Unassembled WGS sequence"/>
</dbReference>
<feature type="signal peptide" evidence="1">
    <location>
        <begin position="1"/>
        <end position="21"/>
    </location>
</feature>
<evidence type="ECO:0000313" key="2">
    <source>
        <dbReference type="EMBL" id="MBB3933729.1"/>
    </source>
</evidence>
<evidence type="ECO:0000256" key="1">
    <source>
        <dbReference type="SAM" id="SignalP"/>
    </source>
</evidence>
<proteinExistence type="predicted"/>
<dbReference type="RefSeq" id="WP_183401383.1">
    <property type="nucleotide sequence ID" value="NZ_JACIDS010000007.1"/>
</dbReference>
<gene>
    <name evidence="2" type="ORF">GGR25_004807</name>
</gene>
<comment type="caution">
    <text evidence="2">The sequence shown here is derived from an EMBL/GenBank/DDBJ whole genome shotgun (WGS) entry which is preliminary data.</text>
</comment>
<accession>A0A840ATZ7</accession>
<dbReference type="InterPro" id="IPR011250">
    <property type="entry name" value="OMP/PagP_B-barrel"/>
</dbReference>
<dbReference type="AlphaFoldDB" id="A0A840ATZ7"/>
<feature type="chain" id="PRO_5032348549" description="Outer membrane protein beta-barrel domain-containing protein" evidence="1">
    <location>
        <begin position="22"/>
        <end position="265"/>
    </location>
</feature>
<dbReference type="SUPFAM" id="SSF56925">
    <property type="entry name" value="OMPA-like"/>
    <property type="match status" value="1"/>
</dbReference>
<evidence type="ECO:0008006" key="4">
    <source>
        <dbReference type="Google" id="ProtNLM"/>
    </source>
</evidence>
<organism evidence="2 3">
    <name type="scientific">Kaistia hirudinis</name>
    <dbReference type="NCBI Taxonomy" id="1293440"/>
    <lineage>
        <taxon>Bacteria</taxon>
        <taxon>Pseudomonadati</taxon>
        <taxon>Pseudomonadota</taxon>
        <taxon>Alphaproteobacteria</taxon>
        <taxon>Hyphomicrobiales</taxon>
        <taxon>Kaistiaceae</taxon>
        <taxon>Kaistia</taxon>
    </lineage>
</organism>